<reference evidence="2" key="1">
    <citation type="submission" date="2018-09" db="EMBL/GenBank/DDBJ databases">
        <title>Acidovorax cavernicola nov. sp. isolated from Gruta de las Maravillas (Aracena, Spain).</title>
        <authorList>
            <person name="Jurado V."/>
            <person name="Gutierrez-Patricio S."/>
            <person name="Gonzalez-Pimentel J.L."/>
            <person name="Miller A.Z."/>
            <person name="Laiz L."/>
            <person name="Saiz-Jimenez C."/>
        </authorList>
    </citation>
    <scope>NUCLEOTIDE SEQUENCE [LARGE SCALE GENOMIC DNA]</scope>
    <source>
        <strain evidence="2">1011MAR3C25</strain>
    </source>
</reference>
<dbReference type="PANTHER" id="PTHR30632">
    <property type="entry name" value="MOLYBDATE-BINDING PERIPLASMIC PROTEIN"/>
    <property type="match status" value="1"/>
</dbReference>
<dbReference type="GO" id="GO:0030973">
    <property type="term" value="F:molybdate ion binding"/>
    <property type="evidence" value="ECO:0007669"/>
    <property type="project" value="TreeGrafter"/>
</dbReference>
<dbReference type="Proteomes" id="UP000284202">
    <property type="component" value="Unassembled WGS sequence"/>
</dbReference>
<sequence>MRSWMIRAASACRMAACFHTVKPGPLSLTVARWLRPICASCWRPEFVQYRQRDGGDGMPGNLQIMSTLAVELAFKRDILPAWQEKGIDTSVQWSPTTVLVQEIRQGKRADAIIMIEHQLEALEAEGIVESSSITPLAQARFGLGVLAGAAHPAIDTAEDFLDAIRAARSIAYSLAGASGIHFRKILQDRGMTDVLDRATPIQAGFTAEKLVSGEADLAVQQISELMLVKGVEIVGPFPEPLQQTTDFACAIFADAPNAAHARTFLDHLQSPQSQQAYRDGGLDSLVTAQPA</sequence>
<keyword evidence="2" id="KW-1185">Reference proteome</keyword>
<organism evidence="1 2">
    <name type="scientific">Paracoccus onubensis</name>
    <dbReference type="NCBI Taxonomy" id="1675788"/>
    <lineage>
        <taxon>Bacteria</taxon>
        <taxon>Pseudomonadati</taxon>
        <taxon>Pseudomonadota</taxon>
        <taxon>Alphaproteobacteria</taxon>
        <taxon>Rhodobacterales</taxon>
        <taxon>Paracoccaceae</taxon>
        <taxon>Paracoccus</taxon>
    </lineage>
</organism>
<evidence type="ECO:0000313" key="1">
    <source>
        <dbReference type="EMBL" id="RJE89369.1"/>
    </source>
</evidence>
<protein>
    <submittedName>
        <fullName evidence="1">ABC transporter substrate-binding protein</fullName>
    </submittedName>
</protein>
<proteinExistence type="predicted"/>
<dbReference type="PANTHER" id="PTHR30632:SF11">
    <property type="entry name" value="BLR4797 PROTEIN"/>
    <property type="match status" value="1"/>
</dbReference>
<dbReference type="Gene3D" id="3.40.190.10">
    <property type="entry name" value="Periplasmic binding protein-like II"/>
    <property type="match status" value="2"/>
</dbReference>
<dbReference type="InterPro" id="IPR050682">
    <property type="entry name" value="ModA/WtpA"/>
</dbReference>
<gene>
    <name evidence="1" type="ORF">D3P04_01680</name>
</gene>
<dbReference type="Pfam" id="PF13531">
    <property type="entry name" value="SBP_bac_11"/>
    <property type="match status" value="1"/>
</dbReference>
<dbReference type="GO" id="GO:0015689">
    <property type="term" value="P:molybdate ion transport"/>
    <property type="evidence" value="ECO:0007669"/>
    <property type="project" value="TreeGrafter"/>
</dbReference>
<dbReference type="AlphaFoldDB" id="A0A418T833"/>
<name>A0A418T833_9RHOB</name>
<dbReference type="EMBL" id="QZCG01000001">
    <property type="protein sequence ID" value="RJE89369.1"/>
    <property type="molecule type" value="Genomic_DNA"/>
</dbReference>
<comment type="caution">
    <text evidence="1">The sequence shown here is derived from an EMBL/GenBank/DDBJ whole genome shotgun (WGS) entry which is preliminary data.</text>
</comment>
<evidence type="ECO:0000313" key="2">
    <source>
        <dbReference type="Proteomes" id="UP000284202"/>
    </source>
</evidence>
<accession>A0A418T833</accession>
<dbReference type="SUPFAM" id="SSF53850">
    <property type="entry name" value="Periplasmic binding protein-like II"/>
    <property type="match status" value="1"/>
</dbReference>